<name>A0A6A6W5N1_9PEZI</name>
<dbReference type="GeneID" id="54482526"/>
<dbReference type="Pfam" id="PF21666">
    <property type="entry name" value="DUF4246_N"/>
    <property type="match status" value="1"/>
</dbReference>
<keyword evidence="4" id="KW-1185">Reference proteome</keyword>
<dbReference type="InterPro" id="IPR049207">
    <property type="entry name" value="DUF4246_N"/>
</dbReference>
<dbReference type="OrthoDB" id="415532at2759"/>
<evidence type="ECO:0000259" key="1">
    <source>
        <dbReference type="Pfam" id="PF14033"/>
    </source>
</evidence>
<dbReference type="InterPro" id="IPR049192">
    <property type="entry name" value="DUF4246_C"/>
</dbReference>
<reference evidence="3" key="1">
    <citation type="journal article" date="2020" name="Stud. Mycol.">
        <title>101 Dothideomycetes genomes: a test case for predicting lifestyles and emergence of pathogens.</title>
        <authorList>
            <person name="Haridas S."/>
            <person name="Albert R."/>
            <person name="Binder M."/>
            <person name="Bloem J."/>
            <person name="Labutti K."/>
            <person name="Salamov A."/>
            <person name="Andreopoulos B."/>
            <person name="Baker S."/>
            <person name="Barry K."/>
            <person name="Bills G."/>
            <person name="Bluhm B."/>
            <person name="Cannon C."/>
            <person name="Castanera R."/>
            <person name="Culley D."/>
            <person name="Daum C."/>
            <person name="Ezra D."/>
            <person name="Gonzalez J."/>
            <person name="Henrissat B."/>
            <person name="Kuo A."/>
            <person name="Liang C."/>
            <person name="Lipzen A."/>
            <person name="Lutzoni F."/>
            <person name="Magnuson J."/>
            <person name="Mondo S."/>
            <person name="Nolan M."/>
            <person name="Ohm R."/>
            <person name="Pangilinan J."/>
            <person name="Park H.-J."/>
            <person name="Ramirez L."/>
            <person name="Alfaro M."/>
            <person name="Sun H."/>
            <person name="Tritt A."/>
            <person name="Yoshinaga Y."/>
            <person name="Zwiers L.-H."/>
            <person name="Turgeon B."/>
            <person name="Goodwin S."/>
            <person name="Spatafora J."/>
            <person name="Crous P."/>
            <person name="Grigoriev I."/>
        </authorList>
    </citation>
    <scope>NUCLEOTIDE SEQUENCE</scope>
    <source>
        <strain evidence="3">CBS 121739</strain>
    </source>
</reference>
<feature type="domain" description="DUF4246" evidence="2">
    <location>
        <begin position="1"/>
        <end position="50"/>
    </location>
</feature>
<feature type="non-terminal residue" evidence="3">
    <location>
        <position position="1"/>
    </location>
</feature>
<dbReference type="RefSeq" id="XP_033599318.1">
    <property type="nucleotide sequence ID" value="XM_033741472.1"/>
</dbReference>
<dbReference type="PANTHER" id="PTHR33119">
    <property type="entry name" value="IFI3P"/>
    <property type="match status" value="1"/>
</dbReference>
<gene>
    <name evidence="3" type="ORF">EJ05DRAFT_421435</name>
</gene>
<dbReference type="EMBL" id="ML996574">
    <property type="protein sequence ID" value="KAF2756867.1"/>
    <property type="molecule type" value="Genomic_DNA"/>
</dbReference>
<dbReference type="Proteomes" id="UP000799437">
    <property type="component" value="Unassembled WGS sequence"/>
</dbReference>
<dbReference type="Pfam" id="PF14033">
    <property type="entry name" value="DUF4246"/>
    <property type="match status" value="1"/>
</dbReference>
<proteinExistence type="predicted"/>
<feature type="domain" description="DUF4246" evidence="1">
    <location>
        <begin position="60"/>
        <end position="542"/>
    </location>
</feature>
<accession>A0A6A6W5N1</accession>
<dbReference type="InterPro" id="IPR025340">
    <property type="entry name" value="DUF4246"/>
</dbReference>
<evidence type="ECO:0000259" key="2">
    <source>
        <dbReference type="Pfam" id="PF21666"/>
    </source>
</evidence>
<evidence type="ECO:0000313" key="4">
    <source>
        <dbReference type="Proteomes" id="UP000799437"/>
    </source>
</evidence>
<evidence type="ECO:0000313" key="3">
    <source>
        <dbReference type="EMBL" id="KAF2756867.1"/>
    </source>
</evidence>
<sequence length="606" mass="70228">FAHGANDWKLLHRLTVREVSMIQVMDALTDKPEWTRKVSDDAIVDKWRQEARQMPHMSDKAFDWCVLELRDKAKLHDEKKFVHTLDGGSRCVKSDKLVDESLRQQFVSLTQSLIDAPQKDWHPNSNDQVLNMVHPSLYPLVYGRTAVMNTGQVDLIKSLQFSGRGEVAPRQGGPTEELGRRAPLWSKKFQWLPCEVRFTGDAGVDAEITSYINNLHPNKNRPLYKVIEKLISLSIEPWNEVLMKEEQRVPLRILTFGSEFDTEKPDWIDALPYRTDDMKPEEYQRLVDQVKAYLEEPDNPALEEDSNDEHGEWIKEFPDGETWKDELGLGGVADWKWKRVRTVKHPEPSYTYEDWKKGKHAGFMGISDHEFSEFKIQDEFRKKGLQVIVKLASIELTPDKPSYDGGSWHIEGMLNEHIVATSIYYYDVENTTESRISFRQEALLEGGEMDYEQDEHEPLAEIFGTDSLRDEPAVQELGSIATKQGRLLAFPNTLQHCVEPFSLEDKTRPGHRRFIVLWLVDPNYRVVSTANVPPQQYEWVAEKQLELSQVSHRLPRELADMVFEGVMENLMKLDEAKQHRLELMSERTSQSAAIEQGFEEYNFCEH</sequence>
<feature type="non-terminal residue" evidence="3">
    <location>
        <position position="606"/>
    </location>
</feature>
<dbReference type="AlphaFoldDB" id="A0A6A6W5N1"/>
<dbReference type="PANTHER" id="PTHR33119:SF1">
    <property type="entry name" value="FE2OG DIOXYGENASE DOMAIN-CONTAINING PROTEIN"/>
    <property type="match status" value="1"/>
</dbReference>
<protein>
    <submittedName>
        <fullName evidence="3">Uncharacterized protein</fullName>
    </submittedName>
</protein>
<organism evidence="3 4">
    <name type="scientific">Pseudovirgaria hyperparasitica</name>
    <dbReference type="NCBI Taxonomy" id="470096"/>
    <lineage>
        <taxon>Eukaryota</taxon>
        <taxon>Fungi</taxon>
        <taxon>Dikarya</taxon>
        <taxon>Ascomycota</taxon>
        <taxon>Pezizomycotina</taxon>
        <taxon>Dothideomycetes</taxon>
        <taxon>Dothideomycetes incertae sedis</taxon>
        <taxon>Acrospermales</taxon>
        <taxon>Acrospermaceae</taxon>
        <taxon>Pseudovirgaria</taxon>
    </lineage>
</organism>